<organism evidence="3">
    <name type="scientific">uncultured bacterium EIL107F05</name>
    <dbReference type="NCBI Taxonomy" id="1768198"/>
    <lineage>
        <taxon>Bacteria</taxon>
        <taxon>environmental samples</taxon>
    </lineage>
</organism>
<evidence type="ECO:0000313" key="3">
    <source>
        <dbReference type="EMBL" id="ALS56037.1"/>
    </source>
</evidence>
<feature type="compositionally biased region" description="Polar residues" evidence="1">
    <location>
        <begin position="104"/>
        <end position="119"/>
    </location>
</feature>
<proteinExistence type="predicted"/>
<feature type="chain" id="PRO_5006834443" description="Fibronectin type-III domain-containing protein" evidence="2">
    <location>
        <begin position="25"/>
        <end position="418"/>
    </location>
</feature>
<dbReference type="AlphaFoldDB" id="A0A0U2XU13"/>
<keyword evidence="2" id="KW-0732">Signal</keyword>
<dbReference type="PROSITE" id="PS51257">
    <property type="entry name" value="PROKAR_LIPOPROTEIN"/>
    <property type="match status" value="1"/>
</dbReference>
<dbReference type="EMBL" id="KT201085">
    <property type="protein sequence ID" value="ALS56037.1"/>
    <property type="molecule type" value="Genomic_DNA"/>
</dbReference>
<dbReference type="Gene3D" id="2.60.40.2700">
    <property type="match status" value="2"/>
</dbReference>
<evidence type="ECO:0008006" key="4">
    <source>
        <dbReference type="Google" id="ProtNLM"/>
    </source>
</evidence>
<feature type="region of interest" description="Disordered" evidence="1">
    <location>
        <begin position="67"/>
        <end position="126"/>
    </location>
</feature>
<reference evidence="3" key="1">
    <citation type="journal article" date="2016" name="ISME J.">
        <title>Functional metagenomic screen reveals new and diverse microbial rhodopsins.</title>
        <authorList>
            <person name="Pushkarev A."/>
            <person name="Beja O."/>
        </authorList>
    </citation>
    <scope>NUCLEOTIDE SEQUENCE</scope>
</reference>
<evidence type="ECO:0000256" key="1">
    <source>
        <dbReference type="SAM" id="MobiDB-lite"/>
    </source>
</evidence>
<feature type="signal peptide" evidence="2">
    <location>
        <begin position="1"/>
        <end position="24"/>
    </location>
</feature>
<feature type="compositionally biased region" description="Low complexity" evidence="1">
    <location>
        <begin position="87"/>
        <end position="103"/>
    </location>
</feature>
<sequence>MYLQRLAAQLIAIAIGCACTAVYADANYSQRAKEQAERAATAAAIAAERVEAARAANSAEASQVVEAEQAPVAKQGAETNVAPAGNTAQTSTSSRSTASATAQNDSVQTDSKRSSQSGNGPMEDQPLVIDVSNLYDEDGLGDLTMQWQVQLPSGGWQTIDGATSQSFTPRQNHVGRSLRVVIQYVDGEGTLEVIETAPTGGVQNANDLPKGLPIISGSPVEDNTIKIDVSGISDEDGVGQFSYVWERSSDAARWTPYQTNSSNPALLRLNQAEVGFAYRVIVSYEDGFGTKETLVTPATNMVQNIDDPVEGEVMIMGQSKKGQLLEIDTSNLSDDDGIANVRSTWEMSDNGRSWNSIPDVYGNSMTLAQGHVGSLIRIRAVVVDSFGSETTLYSQPTSLVQNVNSKPKGVIRILATGG</sequence>
<evidence type="ECO:0000256" key="2">
    <source>
        <dbReference type="SAM" id="SignalP"/>
    </source>
</evidence>
<name>A0A0U2XU13_9BACT</name>
<protein>
    <recommendedName>
        <fullName evidence="4">Fibronectin type-III domain-containing protein</fullName>
    </recommendedName>
</protein>
<accession>A0A0U2XU13</accession>